<evidence type="ECO:0008006" key="6">
    <source>
        <dbReference type="Google" id="ProtNLM"/>
    </source>
</evidence>
<dbReference type="InterPro" id="IPR027413">
    <property type="entry name" value="GROEL-like_equatorial_sf"/>
</dbReference>
<dbReference type="SUPFAM" id="SSF48592">
    <property type="entry name" value="GroEL equatorial domain-like"/>
    <property type="match status" value="1"/>
</dbReference>
<keyword evidence="1" id="KW-0547">Nucleotide-binding</keyword>
<sequence length="131" mass="14389">MDGCPKGSREQLAIAEFARALLVIPKTLAVNAAQDSTDLVAKLRAFHNEAQVNPERKNLKWIGLDLLNGKPRDSKQAGVFEPTVVKTKSLKFATEAAITILRIDDLIKLHPESREDKGKYHEAVQSGSIEG</sequence>
<gene>
    <name evidence="4" type="ORF">RIMI_LOCUS13250638</name>
</gene>
<dbReference type="EMBL" id="CAUEEQ010032526">
    <property type="protein sequence ID" value="CAJ0950961.1"/>
    <property type="molecule type" value="Genomic_DNA"/>
</dbReference>
<dbReference type="Gene3D" id="1.10.560.10">
    <property type="entry name" value="GroEL-like equatorial domain"/>
    <property type="match status" value="1"/>
</dbReference>
<keyword evidence="3" id="KW-0143">Chaperone</keyword>
<dbReference type="InterPro" id="IPR002423">
    <property type="entry name" value="Cpn60/GroEL/TCP-1"/>
</dbReference>
<keyword evidence="5" id="KW-1185">Reference proteome</keyword>
<dbReference type="Pfam" id="PF00118">
    <property type="entry name" value="Cpn60_TCP1"/>
    <property type="match status" value="1"/>
</dbReference>
<evidence type="ECO:0000313" key="5">
    <source>
        <dbReference type="Proteomes" id="UP001176940"/>
    </source>
</evidence>
<evidence type="ECO:0000256" key="2">
    <source>
        <dbReference type="ARBA" id="ARBA00022840"/>
    </source>
</evidence>
<evidence type="ECO:0000313" key="4">
    <source>
        <dbReference type="EMBL" id="CAJ0950961.1"/>
    </source>
</evidence>
<dbReference type="PANTHER" id="PTHR11353">
    <property type="entry name" value="CHAPERONIN"/>
    <property type="match status" value="1"/>
</dbReference>
<evidence type="ECO:0000256" key="3">
    <source>
        <dbReference type="ARBA" id="ARBA00023186"/>
    </source>
</evidence>
<dbReference type="Proteomes" id="UP001176940">
    <property type="component" value="Unassembled WGS sequence"/>
</dbReference>
<organism evidence="4 5">
    <name type="scientific">Ranitomeya imitator</name>
    <name type="common">mimic poison frog</name>
    <dbReference type="NCBI Taxonomy" id="111125"/>
    <lineage>
        <taxon>Eukaryota</taxon>
        <taxon>Metazoa</taxon>
        <taxon>Chordata</taxon>
        <taxon>Craniata</taxon>
        <taxon>Vertebrata</taxon>
        <taxon>Euteleostomi</taxon>
        <taxon>Amphibia</taxon>
        <taxon>Batrachia</taxon>
        <taxon>Anura</taxon>
        <taxon>Neobatrachia</taxon>
        <taxon>Hyloidea</taxon>
        <taxon>Dendrobatidae</taxon>
        <taxon>Dendrobatinae</taxon>
        <taxon>Ranitomeya</taxon>
    </lineage>
</organism>
<protein>
    <recommendedName>
        <fullName evidence="6">T-complex protein 1 subunit alpha</fullName>
    </recommendedName>
</protein>
<name>A0ABN9LUA3_9NEOB</name>
<reference evidence="4" key="1">
    <citation type="submission" date="2023-07" db="EMBL/GenBank/DDBJ databases">
        <authorList>
            <person name="Stuckert A."/>
        </authorList>
    </citation>
    <scope>NUCLEOTIDE SEQUENCE</scope>
</reference>
<evidence type="ECO:0000256" key="1">
    <source>
        <dbReference type="ARBA" id="ARBA00022741"/>
    </source>
</evidence>
<keyword evidence="2" id="KW-0067">ATP-binding</keyword>
<proteinExistence type="predicted"/>
<accession>A0ABN9LUA3</accession>
<dbReference type="InterPro" id="IPR017998">
    <property type="entry name" value="Chaperone_TCP-1"/>
</dbReference>
<comment type="caution">
    <text evidence="4">The sequence shown here is derived from an EMBL/GenBank/DDBJ whole genome shotgun (WGS) entry which is preliminary data.</text>
</comment>